<reference evidence="3 4" key="1">
    <citation type="submission" date="2020-07" db="EMBL/GenBank/DDBJ databases">
        <title>Bradyrhizobium diversity isolated from nodules of indigenous legumes of Western Australia.</title>
        <authorList>
            <person name="Klepa M.S."/>
        </authorList>
    </citation>
    <scope>NUCLEOTIDE SEQUENCE [LARGE SCALE GENOMIC DNA]</scope>
    <source>
        <strain evidence="3 4">CNPSo 4010</strain>
    </source>
</reference>
<keyword evidence="1" id="KW-1133">Transmembrane helix</keyword>
<accession>A0ABS0PRT2</accession>
<name>A0ABS0PRT2_9BRAD</name>
<feature type="transmembrane region" description="Helical" evidence="1">
    <location>
        <begin position="80"/>
        <end position="102"/>
    </location>
</feature>
<proteinExistence type="predicted"/>
<dbReference type="InterPro" id="IPR001296">
    <property type="entry name" value="Glyco_trans_1"/>
</dbReference>
<evidence type="ECO:0000313" key="4">
    <source>
        <dbReference type="Proteomes" id="UP000807370"/>
    </source>
</evidence>
<dbReference type="RefSeq" id="WP_197961127.1">
    <property type="nucleotide sequence ID" value="NZ_JACCHP010000012.1"/>
</dbReference>
<evidence type="ECO:0000313" key="3">
    <source>
        <dbReference type="EMBL" id="MBH5399915.1"/>
    </source>
</evidence>
<dbReference type="Proteomes" id="UP000807370">
    <property type="component" value="Unassembled WGS sequence"/>
</dbReference>
<organism evidence="3 4">
    <name type="scientific">Bradyrhizobium agreste</name>
    <dbReference type="NCBI Taxonomy" id="2751811"/>
    <lineage>
        <taxon>Bacteria</taxon>
        <taxon>Pseudomonadati</taxon>
        <taxon>Pseudomonadota</taxon>
        <taxon>Alphaproteobacteria</taxon>
        <taxon>Hyphomicrobiales</taxon>
        <taxon>Nitrobacteraceae</taxon>
        <taxon>Bradyrhizobium</taxon>
    </lineage>
</organism>
<dbReference type="CDD" id="cd03801">
    <property type="entry name" value="GT4_PimA-like"/>
    <property type="match status" value="1"/>
</dbReference>
<protein>
    <submittedName>
        <fullName evidence="3">Glycosyltransferase</fullName>
    </submittedName>
</protein>
<comment type="caution">
    <text evidence="3">The sequence shown here is derived from an EMBL/GenBank/DDBJ whole genome shotgun (WGS) entry which is preliminary data.</text>
</comment>
<keyword evidence="1" id="KW-0472">Membrane</keyword>
<dbReference type="Gene3D" id="3.40.50.2000">
    <property type="entry name" value="Glycogen Phosphorylase B"/>
    <property type="match status" value="1"/>
</dbReference>
<keyword evidence="1" id="KW-0812">Transmembrane</keyword>
<feature type="domain" description="Glycosyl transferase family 1" evidence="2">
    <location>
        <begin position="178"/>
        <end position="340"/>
    </location>
</feature>
<gene>
    <name evidence="3" type="ORF">HZZ13_19290</name>
</gene>
<evidence type="ECO:0000259" key="2">
    <source>
        <dbReference type="Pfam" id="PF00534"/>
    </source>
</evidence>
<keyword evidence="4" id="KW-1185">Reference proteome</keyword>
<evidence type="ECO:0000256" key="1">
    <source>
        <dbReference type="SAM" id="Phobius"/>
    </source>
</evidence>
<feature type="transmembrane region" description="Helical" evidence="1">
    <location>
        <begin position="122"/>
        <end position="140"/>
    </location>
</feature>
<dbReference type="Pfam" id="PF00534">
    <property type="entry name" value="Glycos_transf_1"/>
    <property type="match status" value="1"/>
</dbReference>
<dbReference type="SUPFAM" id="SSF53756">
    <property type="entry name" value="UDP-Glycosyltransferase/glycogen phosphorylase"/>
    <property type="match status" value="1"/>
</dbReference>
<dbReference type="EMBL" id="JACCHP010000012">
    <property type="protein sequence ID" value="MBH5399915.1"/>
    <property type="molecule type" value="Genomic_DNA"/>
</dbReference>
<sequence>MIDEKRNVVIAAAFPPPLHGLAKISESVASDLAEFAHVHRCDLSSRSLRRSWGYHWRRISSVLAAAVGVLRNGLRPNPCLYIPADGGFGLVYTILLTGLARLSQQAIVIHHHSFSAIDQRRWLMSALVSIAGNGAVHVFLCQTMQLRFRKNYRGEWRGLISSNAVHLSAAPDTRLPESDEIRIGLLSNLTTEKGLYLFLDLLRACVQCGLPITGMLAGPIQFEEDRAAVEAAQCQLGARLIHVGALYGPDKDEFLAGLDVFVFPTGYHNEAQPNVVFEAMSASTAVITFARGCLSEDVNEDCGPIIDPSNDFVSAACAQIKTWSDDRKSLAAAKAAAKERFTALRATAAADYGNLLCAIADLELPGS</sequence>